<dbReference type="GO" id="GO:0043531">
    <property type="term" value="F:ADP binding"/>
    <property type="evidence" value="ECO:0007669"/>
    <property type="project" value="InterPro"/>
</dbReference>
<protein>
    <submittedName>
        <fullName evidence="2">NB-ARC domain-containing protein</fullName>
    </submittedName>
</protein>
<dbReference type="RefSeq" id="WP_194030195.1">
    <property type="nucleotide sequence ID" value="NZ_JADEWZ010000020.1"/>
</dbReference>
<comment type="caution">
    <text evidence="2">The sequence shown here is derived from an EMBL/GenBank/DDBJ whole genome shotgun (WGS) entry which is preliminary data.</text>
</comment>
<evidence type="ECO:0000259" key="1">
    <source>
        <dbReference type="Pfam" id="PF00931"/>
    </source>
</evidence>
<accession>A0A8J7ITV8</accession>
<dbReference type="Gene3D" id="3.40.50.300">
    <property type="entry name" value="P-loop containing nucleotide triphosphate hydrolases"/>
    <property type="match status" value="1"/>
</dbReference>
<dbReference type="SUPFAM" id="SSF52540">
    <property type="entry name" value="P-loop containing nucleoside triphosphate hydrolases"/>
    <property type="match status" value="1"/>
</dbReference>
<feature type="domain" description="NB-ARC" evidence="1">
    <location>
        <begin position="114"/>
        <end position="221"/>
    </location>
</feature>
<dbReference type="EMBL" id="JADEWZ010000020">
    <property type="protein sequence ID" value="MBE9117107.1"/>
    <property type="molecule type" value="Genomic_DNA"/>
</dbReference>
<name>A0A8J7ITV8_9CYAN</name>
<keyword evidence="3" id="KW-1185">Reference proteome</keyword>
<dbReference type="PANTHER" id="PTHR47691">
    <property type="entry name" value="REGULATOR-RELATED"/>
    <property type="match status" value="1"/>
</dbReference>
<reference evidence="2" key="1">
    <citation type="submission" date="2020-10" db="EMBL/GenBank/DDBJ databases">
        <authorList>
            <person name="Castelo-Branco R."/>
            <person name="Eusebio N."/>
            <person name="Adriana R."/>
            <person name="Vieira A."/>
            <person name="Brugerolle De Fraissinette N."/>
            <person name="Rezende De Castro R."/>
            <person name="Schneider M.P."/>
            <person name="Vasconcelos V."/>
            <person name="Leao P.N."/>
        </authorList>
    </citation>
    <scope>NUCLEOTIDE SEQUENCE</scope>
    <source>
        <strain evidence="2">LEGE 07157</strain>
    </source>
</reference>
<gene>
    <name evidence="2" type="ORF">IQ249_14490</name>
</gene>
<sequence length="534" mass="60830">MANTLKASPQGLAIVDRSRRRKGWTKTRTPAWWNDAYTTQATLKRFWRGIAIQRDNFIAICRAVGIEDWEAIVETEVFEVSDSAELETPSPPEKRIDWGEAPEIPTFYGRALELRKLEHWIVRDRCKLITLLGMGGIGKTALAVKLVAQIEQDFDGVIWRSLLPAPPLLTLLDRLIQFCSRDPAGIRSAARETLKTDNPQQGITQAISHLQQRRYLIVLDEAETILRSHSGQPLRRGEQYREGYEDYGEFFKRLGSDRHQSCIAIVSREKPGEIVAYEGQMLPVRSLHLSGLQAEDALHLCRTQGFSCSDNELKMLTNFYSGNPLALKVIATLIQEVFNGDVASFLNQNTLVLGDRLRELVGQQVERLSELETEVLYWLALVPEPLSLSQLSANLLFPPTQSQLLEVLAALERRSLIEKMTGETEAYYMLQPLVMKYAMEKSIEQALDEIETVLEERDIEAFKVLKNHAFHPLPSSKSSEFHLLERLKKGLQMRLRCDERQIEKKLSTLAPLLQDRSPRAIGYVRSNLQAIFKH</sequence>
<dbReference type="InterPro" id="IPR002182">
    <property type="entry name" value="NB-ARC"/>
</dbReference>
<organism evidence="2 3">
    <name type="scientific">Lusitaniella coriacea LEGE 07157</name>
    <dbReference type="NCBI Taxonomy" id="945747"/>
    <lineage>
        <taxon>Bacteria</taxon>
        <taxon>Bacillati</taxon>
        <taxon>Cyanobacteriota</taxon>
        <taxon>Cyanophyceae</taxon>
        <taxon>Spirulinales</taxon>
        <taxon>Lusitaniellaceae</taxon>
        <taxon>Lusitaniella</taxon>
    </lineage>
</organism>
<dbReference type="Pfam" id="PF00931">
    <property type="entry name" value="NB-ARC"/>
    <property type="match status" value="1"/>
</dbReference>
<dbReference type="PRINTS" id="PR00364">
    <property type="entry name" value="DISEASERSIST"/>
</dbReference>
<dbReference type="InterPro" id="IPR027417">
    <property type="entry name" value="P-loop_NTPase"/>
</dbReference>
<evidence type="ECO:0000313" key="3">
    <source>
        <dbReference type="Proteomes" id="UP000654482"/>
    </source>
</evidence>
<proteinExistence type="predicted"/>
<evidence type="ECO:0000313" key="2">
    <source>
        <dbReference type="EMBL" id="MBE9117107.1"/>
    </source>
</evidence>
<dbReference type="Proteomes" id="UP000654482">
    <property type="component" value="Unassembled WGS sequence"/>
</dbReference>
<dbReference type="PANTHER" id="PTHR47691:SF3">
    <property type="entry name" value="HTH-TYPE TRANSCRIPTIONAL REGULATOR RV0890C-RELATED"/>
    <property type="match status" value="1"/>
</dbReference>
<dbReference type="AlphaFoldDB" id="A0A8J7ITV8"/>